<dbReference type="Proteomes" id="UP000190648">
    <property type="component" value="Unassembled WGS sequence"/>
</dbReference>
<reference evidence="1 2" key="1">
    <citation type="submission" date="2016-02" db="EMBL/GenBank/DDBJ databases">
        <title>Band-tailed pigeon sequencing and assembly.</title>
        <authorList>
            <person name="Soares A.E."/>
            <person name="Novak B.J."/>
            <person name="Rice E.S."/>
            <person name="O'Connell B."/>
            <person name="Chang D."/>
            <person name="Weber S."/>
            <person name="Shapiro B."/>
        </authorList>
    </citation>
    <scope>NUCLEOTIDE SEQUENCE [LARGE SCALE GENOMIC DNA]</scope>
    <source>
        <strain evidence="1">BTP2013</strain>
        <tissue evidence="1">Blood</tissue>
    </source>
</reference>
<name>A0A1V4KBP7_PATFA</name>
<accession>A0A1V4KBP7</accession>
<evidence type="ECO:0000313" key="1">
    <source>
        <dbReference type="EMBL" id="OPJ81771.1"/>
    </source>
</evidence>
<proteinExistence type="predicted"/>
<comment type="caution">
    <text evidence="1">The sequence shown here is derived from an EMBL/GenBank/DDBJ whole genome shotgun (WGS) entry which is preliminary data.</text>
</comment>
<organism evidence="1 2">
    <name type="scientific">Patagioenas fasciata monilis</name>
    <dbReference type="NCBI Taxonomy" id="372326"/>
    <lineage>
        <taxon>Eukaryota</taxon>
        <taxon>Metazoa</taxon>
        <taxon>Chordata</taxon>
        <taxon>Craniata</taxon>
        <taxon>Vertebrata</taxon>
        <taxon>Euteleostomi</taxon>
        <taxon>Archelosauria</taxon>
        <taxon>Archosauria</taxon>
        <taxon>Dinosauria</taxon>
        <taxon>Saurischia</taxon>
        <taxon>Theropoda</taxon>
        <taxon>Coelurosauria</taxon>
        <taxon>Aves</taxon>
        <taxon>Neognathae</taxon>
        <taxon>Neoaves</taxon>
        <taxon>Columbimorphae</taxon>
        <taxon>Columbiformes</taxon>
        <taxon>Columbidae</taxon>
        <taxon>Patagioenas</taxon>
    </lineage>
</organism>
<protein>
    <submittedName>
        <fullName evidence="1">Uncharacterized protein</fullName>
    </submittedName>
</protein>
<sequence length="88" mass="9716">MLCHRQFSLPPIDSNISPPSSVLKTQHLQAKCVFPVAGPGEASIFTGNSDKPECKQQAERKVIFSPQSTVKSAIMLQILYFRSKNQSP</sequence>
<gene>
    <name evidence="1" type="ORF">AV530_014324</name>
</gene>
<dbReference type="EMBL" id="LSYS01003958">
    <property type="protein sequence ID" value="OPJ81771.1"/>
    <property type="molecule type" value="Genomic_DNA"/>
</dbReference>
<evidence type="ECO:0000313" key="2">
    <source>
        <dbReference type="Proteomes" id="UP000190648"/>
    </source>
</evidence>
<dbReference type="AlphaFoldDB" id="A0A1V4KBP7"/>
<keyword evidence="2" id="KW-1185">Reference proteome</keyword>